<dbReference type="Pfam" id="PF01595">
    <property type="entry name" value="CNNM"/>
    <property type="match status" value="1"/>
</dbReference>
<dbReference type="PROSITE" id="PS51371">
    <property type="entry name" value="CBS"/>
    <property type="match status" value="1"/>
</dbReference>
<evidence type="ECO:0000256" key="6">
    <source>
        <dbReference type="ARBA" id="ARBA00023136"/>
    </source>
</evidence>
<organism evidence="11 12">
    <name type="scientific">Natronorubrum thiooxidans</name>
    <dbReference type="NCBI Taxonomy" id="308853"/>
    <lineage>
        <taxon>Archaea</taxon>
        <taxon>Methanobacteriati</taxon>
        <taxon>Methanobacteriota</taxon>
        <taxon>Stenosarchaea group</taxon>
        <taxon>Halobacteria</taxon>
        <taxon>Halobacteriales</taxon>
        <taxon>Natrialbaceae</taxon>
        <taxon>Natronorubrum</taxon>
    </lineage>
</organism>
<gene>
    <name evidence="11" type="ORF">SAMN05421752_102362</name>
</gene>
<dbReference type="InterPro" id="IPR000644">
    <property type="entry name" value="CBS_dom"/>
</dbReference>
<proteinExistence type="predicted"/>
<evidence type="ECO:0000256" key="2">
    <source>
        <dbReference type="ARBA" id="ARBA00022475"/>
    </source>
</evidence>
<dbReference type="Proteomes" id="UP000185936">
    <property type="component" value="Unassembled WGS sequence"/>
</dbReference>
<dbReference type="InterPro" id="IPR002550">
    <property type="entry name" value="CNNM"/>
</dbReference>
<keyword evidence="4" id="KW-0677">Repeat</keyword>
<name>A0A1N7DM22_9EURY</name>
<dbReference type="PANTHER" id="PTHR43099">
    <property type="entry name" value="UPF0053 PROTEIN YRKA"/>
    <property type="match status" value="1"/>
</dbReference>
<dbReference type="InterPro" id="IPR044751">
    <property type="entry name" value="Ion_transp-like_CBS"/>
</dbReference>
<dbReference type="InterPro" id="IPR046342">
    <property type="entry name" value="CBS_dom_sf"/>
</dbReference>
<feature type="domain" description="CNNM transmembrane" evidence="10">
    <location>
        <begin position="2"/>
        <end position="209"/>
    </location>
</feature>
<evidence type="ECO:0000256" key="8">
    <source>
        <dbReference type="SAM" id="Phobius"/>
    </source>
</evidence>
<dbReference type="RefSeq" id="WP_076608038.1">
    <property type="nucleotide sequence ID" value="NZ_FTNR01000002.1"/>
</dbReference>
<accession>A0A1N7DM22</accession>
<dbReference type="EMBL" id="FTNR01000002">
    <property type="protein sequence ID" value="SIR76821.1"/>
    <property type="molecule type" value="Genomic_DNA"/>
</dbReference>
<protein>
    <submittedName>
        <fullName evidence="11">Hemolysin, contains CBS domains</fullName>
    </submittedName>
</protein>
<feature type="transmembrane region" description="Helical" evidence="8">
    <location>
        <begin position="6"/>
        <end position="30"/>
    </location>
</feature>
<keyword evidence="12" id="KW-1185">Reference proteome</keyword>
<evidence type="ECO:0000259" key="10">
    <source>
        <dbReference type="PROSITE" id="PS51846"/>
    </source>
</evidence>
<dbReference type="SUPFAM" id="SSF54631">
    <property type="entry name" value="CBS-domain pair"/>
    <property type="match status" value="1"/>
</dbReference>
<evidence type="ECO:0000313" key="11">
    <source>
        <dbReference type="EMBL" id="SIR76821.1"/>
    </source>
</evidence>
<dbReference type="AlphaFoldDB" id="A0A1N7DM22"/>
<keyword evidence="6 8" id="KW-0472">Membrane</keyword>
<evidence type="ECO:0000313" key="12">
    <source>
        <dbReference type="Proteomes" id="UP000185936"/>
    </source>
</evidence>
<dbReference type="OrthoDB" id="213548at2157"/>
<evidence type="ECO:0000256" key="1">
    <source>
        <dbReference type="ARBA" id="ARBA00004651"/>
    </source>
</evidence>
<dbReference type="Pfam" id="PF00571">
    <property type="entry name" value="CBS"/>
    <property type="match status" value="1"/>
</dbReference>
<evidence type="ECO:0000256" key="4">
    <source>
        <dbReference type="ARBA" id="ARBA00022737"/>
    </source>
</evidence>
<keyword evidence="3 8" id="KW-0812">Transmembrane</keyword>
<dbReference type="STRING" id="308853.SAMN05421752_102362"/>
<sequence>MNGIEIGVRLVAGVGLILANAFFVAIEFALTRVRQYPESTFDEPGLRRAWEMTDDLEIYLTSCQVGISATSIAVGIVAEPALATVVAPIFANTALASAGAGAVVAFVIINLLHLTHGEQTPTYLGVERTKFVARYGATPLYWYAALLRPVIWLGDAVAKWTLRRFGIEMTGAWLETETEIIETRADLRRKLGSVLEQGDLPRERREEILNALVVGEELVSDAMTDVEDVTFLSTAASVEDNLDRIGSSPHTRFPLIDGEPEAFVGIVYVPTVVDRIDDLRDGTVTFEEFATPPMTLSADTPVSDAIDALQAEQQELALVEDDGDVVGLLTVTDALEALVGAFEDPLETDDFLSERVGRRRSRTDS</sequence>
<dbReference type="CDD" id="cd04590">
    <property type="entry name" value="CBS_pair_CorC_HlyC_assoc"/>
    <property type="match status" value="1"/>
</dbReference>
<dbReference type="Gene3D" id="3.10.580.10">
    <property type="entry name" value="CBS-domain"/>
    <property type="match status" value="1"/>
</dbReference>
<dbReference type="InterPro" id="IPR051676">
    <property type="entry name" value="UPF0053_domain"/>
</dbReference>
<evidence type="ECO:0000256" key="7">
    <source>
        <dbReference type="PROSITE-ProRule" id="PRU00703"/>
    </source>
</evidence>
<keyword evidence="7" id="KW-0129">CBS domain</keyword>
<feature type="domain" description="CBS" evidence="9">
    <location>
        <begin position="289"/>
        <end position="346"/>
    </location>
</feature>
<keyword evidence="2" id="KW-1003">Cell membrane</keyword>
<comment type="subcellular location">
    <subcellularLocation>
        <location evidence="1">Cell membrane</location>
        <topology evidence="1">Multi-pass membrane protein</topology>
    </subcellularLocation>
</comment>
<keyword evidence="5 8" id="KW-1133">Transmembrane helix</keyword>
<feature type="transmembrane region" description="Helical" evidence="8">
    <location>
        <begin position="56"/>
        <end position="77"/>
    </location>
</feature>
<evidence type="ECO:0000259" key="9">
    <source>
        <dbReference type="PROSITE" id="PS51371"/>
    </source>
</evidence>
<dbReference type="PROSITE" id="PS51846">
    <property type="entry name" value="CNNM"/>
    <property type="match status" value="1"/>
</dbReference>
<dbReference type="SMART" id="SM00116">
    <property type="entry name" value="CBS"/>
    <property type="match status" value="2"/>
</dbReference>
<dbReference type="GO" id="GO:0005886">
    <property type="term" value="C:plasma membrane"/>
    <property type="evidence" value="ECO:0007669"/>
    <property type="project" value="UniProtKB-SubCell"/>
</dbReference>
<evidence type="ECO:0000256" key="5">
    <source>
        <dbReference type="ARBA" id="ARBA00022989"/>
    </source>
</evidence>
<dbReference type="PANTHER" id="PTHR43099:SF5">
    <property type="entry name" value="HLYC_CORC FAMILY TRANSPORTER"/>
    <property type="match status" value="1"/>
</dbReference>
<reference evidence="12" key="1">
    <citation type="submission" date="2017-01" db="EMBL/GenBank/DDBJ databases">
        <authorList>
            <person name="Varghese N."/>
            <person name="Submissions S."/>
        </authorList>
    </citation>
    <scope>NUCLEOTIDE SEQUENCE [LARGE SCALE GENOMIC DNA]</scope>
    <source>
        <strain evidence="12">type strain: HArc-</strain>
    </source>
</reference>
<evidence type="ECO:0000256" key="3">
    <source>
        <dbReference type="ARBA" id="ARBA00022692"/>
    </source>
</evidence>
<feature type="transmembrane region" description="Helical" evidence="8">
    <location>
        <begin position="89"/>
        <end position="112"/>
    </location>
</feature>